<protein>
    <submittedName>
        <fullName evidence="3">Vanadium-dependent haloperoxidase</fullName>
    </submittedName>
</protein>
<feature type="chain" id="PRO_5047254971" evidence="1">
    <location>
        <begin position="27"/>
        <end position="454"/>
    </location>
</feature>
<evidence type="ECO:0000259" key="2">
    <source>
        <dbReference type="Pfam" id="PF01569"/>
    </source>
</evidence>
<dbReference type="InterPro" id="IPR036938">
    <property type="entry name" value="PAP2/HPO_sf"/>
</dbReference>
<comment type="caution">
    <text evidence="3">The sequence shown here is derived from an EMBL/GenBank/DDBJ whole genome shotgun (WGS) entry which is preliminary data.</text>
</comment>
<feature type="signal peptide" evidence="1">
    <location>
        <begin position="1"/>
        <end position="26"/>
    </location>
</feature>
<dbReference type="InterPro" id="IPR000326">
    <property type="entry name" value="PAP2/HPO"/>
</dbReference>
<gene>
    <name evidence="3" type="ORF">OL497_14305</name>
</gene>
<organism evidence="3 4">
    <name type="scientific">Chitinophaga nivalis</name>
    <dbReference type="NCBI Taxonomy" id="2991709"/>
    <lineage>
        <taxon>Bacteria</taxon>
        <taxon>Pseudomonadati</taxon>
        <taxon>Bacteroidota</taxon>
        <taxon>Chitinophagia</taxon>
        <taxon>Chitinophagales</taxon>
        <taxon>Chitinophagaceae</taxon>
        <taxon>Chitinophaga</taxon>
    </lineage>
</organism>
<dbReference type="InterPro" id="IPR052559">
    <property type="entry name" value="V-haloperoxidase"/>
</dbReference>
<evidence type="ECO:0000256" key="1">
    <source>
        <dbReference type="SAM" id="SignalP"/>
    </source>
</evidence>
<reference evidence="3 4" key="1">
    <citation type="submission" date="2022-10" db="EMBL/GenBank/DDBJ databases">
        <title>Chitinophaga nivalis PC15 sp. nov., isolated from Pyeongchang county, South Korea.</title>
        <authorList>
            <person name="Trinh H.N."/>
        </authorList>
    </citation>
    <scope>NUCLEOTIDE SEQUENCE [LARGE SCALE GENOMIC DNA]</scope>
    <source>
        <strain evidence="3 4">PC14</strain>
    </source>
</reference>
<keyword evidence="4" id="KW-1185">Reference proteome</keyword>
<dbReference type="PANTHER" id="PTHR34599:SF2">
    <property type="entry name" value="TRAF-TYPE DOMAIN-CONTAINING PROTEIN"/>
    <property type="match status" value="1"/>
</dbReference>
<dbReference type="PROSITE" id="PS51257">
    <property type="entry name" value="PROKAR_LIPOPROTEIN"/>
    <property type="match status" value="1"/>
</dbReference>
<dbReference type="Gene3D" id="1.10.606.20">
    <property type="match status" value="1"/>
</dbReference>
<feature type="domain" description="Phosphatidic acid phosphatase type 2/haloperoxidase" evidence="2">
    <location>
        <begin position="330"/>
        <end position="448"/>
    </location>
</feature>
<dbReference type="CDD" id="cd03398">
    <property type="entry name" value="PAP2_haloperoxidase"/>
    <property type="match status" value="1"/>
</dbReference>
<accession>A0ABT3IM76</accession>
<keyword evidence="1" id="KW-0732">Signal</keyword>
<dbReference type="Pfam" id="PF01569">
    <property type="entry name" value="PAP2"/>
    <property type="match status" value="1"/>
</dbReference>
<name>A0ABT3IM76_9BACT</name>
<dbReference type="Proteomes" id="UP001207742">
    <property type="component" value="Unassembled WGS sequence"/>
</dbReference>
<dbReference type="RefSeq" id="WP_264731105.1">
    <property type="nucleotide sequence ID" value="NZ_JAPDNR010000001.1"/>
</dbReference>
<evidence type="ECO:0000313" key="3">
    <source>
        <dbReference type="EMBL" id="MCW3485077.1"/>
    </source>
</evidence>
<dbReference type="SUPFAM" id="SSF48317">
    <property type="entry name" value="Acid phosphatase/Vanadium-dependent haloperoxidase"/>
    <property type="match status" value="1"/>
</dbReference>
<evidence type="ECO:0000313" key="4">
    <source>
        <dbReference type="Proteomes" id="UP001207742"/>
    </source>
</evidence>
<dbReference type="PANTHER" id="PTHR34599">
    <property type="entry name" value="PEROXIDASE-RELATED"/>
    <property type="match status" value="1"/>
</dbReference>
<dbReference type="EMBL" id="JAPDNS010000001">
    <property type="protein sequence ID" value="MCW3485077.1"/>
    <property type="molecule type" value="Genomic_DNA"/>
</dbReference>
<proteinExistence type="predicted"/>
<sequence length="454" mass="48931">MRINHVCFSRCSLFLLVLLGSLTACRKEAPFTGTQPAATDASAALFLGTAGDAAVPVSWYQLELKLIKETPGFSPPVAARAIAYTGISLHGATLGYRRGTPSLAGQLNGLQYVPLPERGKSYHWGIAANSTLAAIIRQLFPNASADNLRLITDLETLYRDSLSVGRPAAEISRSVSFGQQVADAVYQWSATDGGKDGYLHNFPADYIPPVGPGLWVPTPPAFQSAMLPYWGQNRLIVAGCNTDSGNIAPPAYATDTNSVFYQAAYVVYQHSQTPTPEKTLIAQYWADGGGTFTPPGHLLAITSQLITDQHLDLGTAAKLYAQVGIALNDAGIICWKYKYRYNLLRPITYIRARIAPGWNSLIGTPPFPSYTSGHASFSAAAGHILTANFGSHFAITDRQKVPDGFAPRSFSSFTALVNEAAISRVYGGIHYEFDSEIGKVTGTRTGREVLKIDF</sequence>